<keyword evidence="3" id="KW-1185">Reference proteome</keyword>
<evidence type="ECO:0000313" key="3">
    <source>
        <dbReference type="Proteomes" id="UP000299102"/>
    </source>
</evidence>
<feature type="region of interest" description="Disordered" evidence="1">
    <location>
        <begin position="49"/>
        <end position="72"/>
    </location>
</feature>
<dbReference type="Proteomes" id="UP000299102">
    <property type="component" value="Unassembled WGS sequence"/>
</dbReference>
<dbReference type="EMBL" id="BGZK01000946">
    <property type="protein sequence ID" value="GBP66049.1"/>
    <property type="molecule type" value="Genomic_DNA"/>
</dbReference>
<accession>A0A4C1XV09</accession>
<comment type="caution">
    <text evidence="2">The sequence shown here is derived from an EMBL/GenBank/DDBJ whole genome shotgun (WGS) entry which is preliminary data.</text>
</comment>
<protein>
    <submittedName>
        <fullName evidence="2">Uncharacterized protein</fullName>
    </submittedName>
</protein>
<evidence type="ECO:0000313" key="2">
    <source>
        <dbReference type="EMBL" id="GBP66049.1"/>
    </source>
</evidence>
<gene>
    <name evidence="2" type="ORF">EVAR_37696_1</name>
</gene>
<feature type="compositionally biased region" description="Basic and acidic residues" evidence="1">
    <location>
        <begin position="52"/>
        <end position="62"/>
    </location>
</feature>
<evidence type="ECO:0000256" key="1">
    <source>
        <dbReference type="SAM" id="MobiDB-lite"/>
    </source>
</evidence>
<name>A0A4C1XV09_EUMVA</name>
<organism evidence="2 3">
    <name type="scientific">Eumeta variegata</name>
    <name type="common">Bagworm moth</name>
    <name type="synonym">Eumeta japonica</name>
    <dbReference type="NCBI Taxonomy" id="151549"/>
    <lineage>
        <taxon>Eukaryota</taxon>
        <taxon>Metazoa</taxon>
        <taxon>Ecdysozoa</taxon>
        <taxon>Arthropoda</taxon>
        <taxon>Hexapoda</taxon>
        <taxon>Insecta</taxon>
        <taxon>Pterygota</taxon>
        <taxon>Neoptera</taxon>
        <taxon>Endopterygota</taxon>
        <taxon>Lepidoptera</taxon>
        <taxon>Glossata</taxon>
        <taxon>Ditrysia</taxon>
        <taxon>Tineoidea</taxon>
        <taxon>Psychidae</taxon>
        <taxon>Oiketicinae</taxon>
        <taxon>Eumeta</taxon>
    </lineage>
</organism>
<sequence>MVPFGSRPGRDRALSCLGLVRDIFEPSGNRGKGGAPSIKLSAMVFIHRQGGKHADKPSESRRSPPPMDTCKPKRVTSALSVSWERMQYIMEEDREERREGGVCHRNPHSLEEMQQRKLLLTARIPVVVSKVNIITCPGQREVHARITTAKAMERRSECKAGERIEVEEGVVPTNRKTENWS</sequence>
<reference evidence="2 3" key="1">
    <citation type="journal article" date="2019" name="Commun. Biol.">
        <title>The bagworm genome reveals a unique fibroin gene that provides high tensile strength.</title>
        <authorList>
            <person name="Kono N."/>
            <person name="Nakamura H."/>
            <person name="Ohtoshi R."/>
            <person name="Tomita M."/>
            <person name="Numata K."/>
            <person name="Arakawa K."/>
        </authorList>
    </citation>
    <scope>NUCLEOTIDE SEQUENCE [LARGE SCALE GENOMIC DNA]</scope>
</reference>
<proteinExistence type="predicted"/>
<dbReference type="AlphaFoldDB" id="A0A4C1XV09"/>